<evidence type="ECO:0000259" key="3">
    <source>
        <dbReference type="Pfam" id="PF04042"/>
    </source>
</evidence>
<dbReference type="GO" id="GO:0006271">
    <property type="term" value="P:DNA strand elongation involved in DNA replication"/>
    <property type="evidence" value="ECO:0007669"/>
    <property type="project" value="TreeGrafter"/>
</dbReference>
<reference evidence="5" key="1">
    <citation type="submission" date="2007-07" db="EMBL/GenBank/DDBJ databases">
        <title>PCAP assembly of the Caenorhabditis remanei genome.</title>
        <authorList>
            <consortium name="The Caenorhabditis remanei Sequencing Consortium"/>
            <person name="Wilson R.K."/>
        </authorList>
    </citation>
    <scope>NUCLEOTIDE SEQUENCE [LARGE SCALE GENOMIC DNA]</scope>
    <source>
        <strain evidence="5">PB4641</strain>
    </source>
</reference>
<dbReference type="PANTHER" id="PTHR10416">
    <property type="entry name" value="DNA POLYMERASE DELTA SUBUNIT 2"/>
    <property type="match status" value="1"/>
</dbReference>
<keyword evidence="2" id="KW-0235">DNA replication</keyword>
<dbReference type="Pfam" id="PF04042">
    <property type="entry name" value="DNA_pol_E_B"/>
    <property type="match status" value="1"/>
</dbReference>
<dbReference type="HOGENOM" id="CLU_021763_1_0_1"/>
<feature type="domain" description="DNA polymerase alpha/delta/epsilon subunit B" evidence="3">
    <location>
        <begin position="185"/>
        <end position="407"/>
    </location>
</feature>
<dbReference type="STRING" id="31234.E3M7Z8"/>
<dbReference type="eggNOG" id="KOG2732">
    <property type="taxonomic scope" value="Eukaryota"/>
</dbReference>
<dbReference type="InterPro" id="IPR040663">
    <property type="entry name" value="DNA_pol_D_N"/>
</dbReference>
<evidence type="ECO:0008006" key="7">
    <source>
        <dbReference type="Google" id="ProtNLM"/>
    </source>
</evidence>
<dbReference type="Gene3D" id="2.40.50.430">
    <property type="match status" value="1"/>
</dbReference>
<evidence type="ECO:0000256" key="1">
    <source>
        <dbReference type="ARBA" id="ARBA00006035"/>
    </source>
</evidence>
<dbReference type="InParanoid" id="E3M7Z8"/>
<dbReference type="InterPro" id="IPR024826">
    <property type="entry name" value="DNA_pol_delta/II_ssu"/>
</dbReference>
<feature type="domain" description="DNA polymerase delta subunit OB-fold" evidence="4">
    <location>
        <begin position="32"/>
        <end position="167"/>
    </location>
</feature>
<name>E3M7Z8_CAERE</name>
<keyword evidence="6" id="KW-1185">Reference proteome</keyword>
<dbReference type="GO" id="GO:0003677">
    <property type="term" value="F:DNA binding"/>
    <property type="evidence" value="ECO:0007669"/>
    <property type="project" value="InterPro"/>
</dbReference>
<dbReference type="Gene3D" id="3.60.21.50">
    <property type="match status" value="1"/>
</dbReference>
<dbReference type="EMBL" id="DS268427">
    <property type="protein sequence ID" value="EFO93644.1"/>
    <property type="molecule type" value="Genomic_DNA"/>
</dbReference>
<dbReference type="GO" id="GO:0043625">
    <property type="term" value="C:delta DNA polymerase complex"/>
    <property type="evidence" value="ECO:0007669"/>
    <property type="project" value="TreeGrafter"/>
</dbReference>
<evidence type="ECO:0000256" key="2">
    <source>
        <dbReference type="ARBA" id="ARBA00022705"/>
    </source>
</evidence>
<dbReference type="Pfam" id="PF18018">
    <property type="entry name" value="DNA_pol_D_N"/>
    <property type="match status" value="1"/>
</dbReference>
<dbReference type="AlphaFoldDB" id="E3M7Z8"/>
<dbReference type="OMA" id="HCILIGT"/>
<dbReference type="Proteomes" id="UP000008281">
    <property type="component" value="Unassembled WGS sequence"/>
</dbReference>
<comment type="similarity">
    <text evidence="1">Belongs to the DNA polymerase delta/II small subunit family.</text>
</comment>
<organism evidence="6">
    <name type="scientific">Caenorhabditis remanei</name>
    <name type="common">Caenorhabditis vulgaris</name>
    <dbReference type="NCBI Taxonomy" id="31234"/>
    <lineage>
        <taxon>Eukaryota</taxon>
        <taxon>Metazoa</taxon>
        <taxon>Ecdysozoa</taxon>
        <taxon>Nematoda</taxon>
        <taxon>Chromadorea</taxon>
        <taxon>Rhabditida</taxon>
        <taxon>Rhabditina</taxon>
        <taxon>Rhabditomorpha</taxon>
        <taxon>Rhabditoidea</taxon>
        <taxon>Rhabditidae</taxon>
        <taxon>Peloderinae</taxon>
        <taxon>Caenorhabditis</taxon>
    </lineage>
</organism>
<evidence type="ECO:0000313" key="5">
    <source>
        <dbReference type="EMBL" id="EFO93644.1"/>
    </source>
</evidence>
<dbReference type="OrthoDB" id="3763at2759"/>
<dbReference type="PANTHER" id="PTHR10416:SF0">
    <property type="entry name" value="DNA POLYMERASE DELTA SUBUNIT 2"/>
    <property type="match status" value="1"/>
</dbReference>
<dbReference type="FunCoup" id="E3M7Z8">
    <property type="interactions" value="1583"/>
</dbReference>
<dbReference type="InterPro" id="IPR007185">
    <property type="entry name" value="DNA_pol_a/d/e_bsu"/>
</dbReference>
<gene>
    <name evidence="5" type="ORF">CRE_12625</name>
</gene>
<protein>
    <recommendedName>
        <fullName evidence="7">DNA polymerase alpha/delta/epsilon subunit B domain-containing protein</fullName>
    </recommendedName>
</protein>
<evidence type="ECO:0000313" key="6">
    <source>
        <dbReference type="Proteomes" id="UP000008281"/>
    </source>
</evidence>
<sequence length="452" mass="50444">METAWSNILDYKNISDRYVLTEEDKKGAFARQYFEVYEARVNALKPRIIEIAERDIGKGKFKHISLSDAKQDEEIFVIGVIVKRIAARPSILKSLLNEDKVAYDDYEGDEEDDVKRYAGSSEDRIELESEKQTVRLDGAITMDECATGCCVGVLGKLGKEGVFHVNRLIWPSSKISKKSSAEGTIVFVSGLELTGDMEEDQLTISGLEFMSEWMNSEALGENQCPPIDRVVVIGPIVETKSNGCDVQSVVRTLTLSRTEKQSSAKALITVDKLISSIAEKPLVNTVDVTPGVGDPCSSMWPLPPIHRVCLQRCAMSQKKVNLVTNPYEFEVNGLRVMTMSGENVTELLRTSHKWTGADVLANLVKWQHVAPNCPDTLDAFPMAERDPLVMETTPHIIVCGNQPQAEFRRVPIDGSDSTCLVVCLPKFSKTRVACFLNLKDLSMKWQNFDHQY</sequence>
<accession>E3M7Z8</accession>
<proteinExistence type="inferred from homology"/>
<evidence type="ECO:0000259" key="4">
    <source>
        <dbReference type="Pfam" id="PF18018"/>
    </source>
</evidence>